<dbReference type="InterPro" id="IPR036188">
    <property type="entry name" value="FAD/NAD-bd_sf"/>
</dbReference>
<feature type="signal peptide" evidence="6">
    <location>
        <begin position="1"/>
        <end position="23"/>
    </location>
</feature>
<evidence type="ECO:0000256" key="5">
    <source>
        <dbReference type="SAM" id="Phobius"/>
    </source>
</evidence>
<keyword evidence="2" id="KW-0285">Flavoprotein</keyword>
<feature type="transmembrane region" description="Helical" evidence="5">
    <location>
        <begin position="628"/>
        <end position="646"/>
    </location>
</feature>
<gene>
    <name evidence="8" type="ORF">BJX66DRAFT_339383</name>
</gene>
<feature type="transmembrane region" description="Helical" evidence="5">
    <location>
        <begin position="473"/>
        <end position="493"/>
    </location>
</feature>
<organism evidence="8 9">
    <name type="scientific">Aspergillus keveii</name>
    <dbReference type="NCBI Taxonomy" id="714993"/>
    <lineage>
        <taxon>Eukaryota</taxon>
        <taxon>Fungi</taxon>
        <taxon>Dikarya</taxon>
        <taxon>Ascomycota</taxon>
        <taxon>Pezizomycotina</taxon>
        <taxon>Eurotiomycetes</taxon>
        <taxon>Eurotiomycetidae</taxon>
        <taxon>Eurotiales</taxon>
        <taxon>Aspergillaceae</taxon>
        <taxon>Aspergillus</taxon>
        <taxon>Aspergillus subgen. Nidulantes</taxon>
    </lineage>
</organism>
<dbReference type="Pfam" id="PF01494">
    <property type="entry name" value="FAD_binding_3"/>
    <property type="match status" value="1"/>
</dbReference>
<dbReference type="PANTHER" id="PTHR47356:SF2">
    <property type="entry name" value="FAD-BINDING DOMAIN-CONTAINING PROTEIN-RELATED"/>
    <property type="match status" value="1"/>
</dbReference>
<keyword evidence="4" id="KW-0560">Oxidoreductase</keyword>
<feature type="transmembrane region" description="Helical" evidence="5">
    <location>
        <begin position="584"/>
        <end position="607"/>
    </location>
</feature>
<reference evidence="8 9" key="1">
    <citation type="submission" date="2024-07" db="EMBL/GenBank/DDBJ databases">
        <title>Section-level genome sequencing and comparative genomics of Aspergillus sections Usti and Cavernicolus.</title>
        <authorList>
            <consortium name="Lawrence Berkeley National Laboratory"/>
            <person name="Nybo J.L."/>
            <person name="Vesth T.C."/>
            <person name="Theobald S."/>
            <person name="Frisvad J.C."/>
            <person name="Larsen T.O."/>
            <person name="Kjaerboelling I."/>
            <person name="Rothschild-Mancinelli K."/>
            <person name="Lyhne E.K."/>
            <person name="Kogle M.E."/>
            <person name="Barry K."/>
            <person name="Clum A."/>
            <person name="Na H."/>
            <person name="Ledsgaard L."/>
            <person name="Lin J."/>
            <person name="Lipzen A."/>
            <person name="Kuo A."/>
            <person name="Riley R."/>
            <person name="Mondo S."/>
            <person name="Labutti K."/>
            <person name="Haridas S."/>
            <person name="Pangalinan J."/>
            <person name="Salamov A.A."/>
            <person name="Simmons B.A."/>
            <person name="Magnuson J.K."/>
            <person name="Chen J."/>
            <person name="Drula E."/>
            <person name="Henrissat B."/>
            <person name="Wiebenga A."/>
            <person name="Lubbers R.J."/>
            <person name="Gomes A.C."/>
            <person name="Makela M.R."/>
            <person name="Stajich J."/>
            <person name="Grigoriev I.V."/>
            <person name="Mortensen U.H."/>
            <person name="De Vries R.P."/>
            <person name="Baker S.E."/>
            <person name="Andersen M.R."/>
        </authorList>
    </citation>
    <scope>NUCLEOTIDE SEQUENCE [LARGE SCALE GENOMIC DNA]</scope>
    <source>
        <strain evidence="8 9">CBS 209.92</strain>
    </source>
</reference>
<feature type="transmembrane region" description="Helical" evidence="5">
    <location>
        <begin position="782"/>
        <end position="808"/>
    </location>
</feature>
<evidence type="ECO:0000256" key="2">
    <source>
        <dbReference type="ARBA" id="ARBA00022630"/>
    </source>
</evidence>
<comment type="caution">
    <text evidence="8">The sequence shown here is derived from an EMBL/GenBank/DDBJ whole genome shotgun (WGS) entry which is preliminary data.</text>
</comment>
<comment type="similarity">
    <text evidence="1">Belongs to the paxM FAD-dependent monooxygenase family.</text>
</comment>
<keyword evidence="5" id="KW-1133">Transmembrane helix</keyword>
<feature type="transmembrane region" description="Helical" evidence="5">
    <location>
        <begin position="752"/>
        <end position="770"/>
    </location>
</feature>
<evidence type="ECO:0000256" key="6">
    <source>
        <dbReference type="SAM" id="SignalP"/>
    </source>
</evidence>
<evidence type="ECO:0000256" key="1">
    <source>
        <dbReference type="ARBA" id="ARBA00007992"/>
    </source>
</evidence>
<name>A0ABR4G1J6_9EURO</name>
<accession>A0ABR4G1J6</accession>
<sequence>MTTTPPPLKIIIVGAGIAGLTLAKALEEIPQSASSPQIEYIVLEGRSELAPQQGAGIALAPGGSRILDQLGVYAELEAQMAPVSSSAVHDVHGKMLLSQRSDAALLVGRRMGYPFGLVERRNVVIALLRGLKRRKECVLTGKKVVSVEHAVDQGKPVRVVCADGSRYEGDLVVGADGVRSRIREEMWGAVEKGICGPEAFDVQRERNAMTAEYRCLFGISSPIPGYVPGCSDDTIGKDVSTMVATSKGGRIFWFLFGRLDRVYKNDEIPRFNAQETVAFAQQHADLPVQGGTTMGQLWNCRQTATLVPLEEADYERWTAGRFVIIGDGAHKMTPQTGSGGMLAIDHAAALANILGRLNSTRSNAQPLTTRAIETTLAEFDTRRRHIRTTALIWQAGALARLQALRTPLDRIAAAIIFPRAGDARAGQLCGDAVAAARIEYLPLPRRSLQGTMPFNPELGIGLGESKHSRALRALPLLLLAIGGFLSMAAVVPLDGAAQVLNAGVYRWASSNGTQIEDYIPETFYGLTIVDEFARLGVMRFIVSRAHFMLQNLSLFADYGVWYAIMLVEASRRSLRLTIVQCALLWGLLNLKGIAIFVPIYYFAHYIFSPMSAFSARDMRLTNRSYTRTILPALLLAHYAPFMLAYLSPSASTRQSAAFLWELFPVWISAIQYALSDMVPNTSLQDRLMANPTRDFPSIRRTIIPLIVLSAAVWQYTLWTSPSISEALAVFSPITSGVVSMNFSELFAETLKWDQVFFGFANEVWIVLLFWDMKRAGYIRRSWLFLGACAVIVTVLGGNGALLGVAWLYREERLVVGNHWAAVADEKVVAKG</sequence>
<evidence type="ECO:0000256" key="3">
    <source>
        <dbReference type="ARBA" id="ARBA00022827"/>
    </source>
</evidence>
<keyword evidence="6" id="KW-0732">Signal</keyword>
<proteinExistence type="inferred from homology"/>
<evidence type="ECO:0000256" key="4">
    <source>
        <dbReference type="ARBA" id="ARBA00023002"/>
    </source>
</evidence>
<feature type="transmembrane region" description="Helical" evidence="5">
    <location>
        <begin position="658"/>
        <end position="678"/>
    </location>
</feature>
<dbReference type="InterPro" id="IPR002938">
    <property type="entry name" value="FAD-bd"/>
</dbReference>
<dbReference type="Gene3D" id="3.50.50.60">
    <property type="entry name" value="FAD/NAD(P)-binding domain"/>
    <property type="match status" value="1"/>
</dbReference>
<dbReference type="SUPFAM" id="SSF51905">
    <property type="entry name" value="FAD/NAD(P)-binding domain"/>
    <property type="match status" value="1"/>
</dbReference>
<feature type="chain" id="PRO_5046540250" description="FAD-binding domain-containing protein" evidence="6">
    <location>
        <begin position="24"/>
        <end position="831"/>
    </location>
</feature>
<keyword evidence="3" id="KW-0274">FAD</keyword>
<feature type="domain" description="FAD-binding" evidence="7">
    <location>
        <begin position="9"/>
        <end position="357"/>
    </location>
</feature>
<feature type="transmembrane region" description="Helical" evidence="5">
    <location>
        <begin position="698"/>
        <end position="718"/>
    </location>
</feature>
<dbReference type="Proteomes" id="UP001610563">
    <property type="component" value="Unassembled WGS sequence"/>
</dbReference>
<evidence type="ECO:0000313" key="8">
    <source>
        <dbReference type="EMBL" id="KAL2789393.1"/>
    </source>
</evidence>
<keyword evidence="5" id="KW-0472">Membrane</keyword>
<protein>
    <recommendedName>
        <fullName evidence="7">FAD-binding domain-containing protein</fullName>
    </recommendedName>
</protein>
<dbReference type="PANTHER" id="PTHR47356">
    <property type="entry name" value="FAD-DEPENDENT MONOOXYGENASE ASQG-RELATED"/>
    <property type="match status" value="1"/>
</dbReference>
<feature type="transmembrane region" description="Helical" evidence="5">
    <location>
        <begin position="547"/>
        <end position="564"/>
    </location>
</feature>
<keyword evidence="5" id="KW-0812">Transmembrane</keyword>
<keyword evidence="9" id="KW-1185">Reference proteome</keyword>
<dbReference type="InterPro" id="IPR050562">
    <property type="entry name" value="FAD_mOase_fung"/>
</dbReference>
<dbReference type="PRINTS" id="PR00420">
    <property type="entry name" value="RNGMNOXGNASE"/>
</dbReference>
<dbReference type="EMBL" id="JBFTWV010000065">
    <property type="protein sequence ID" value="KAL2789393.1"/>
    <property type="molecule type" value="Genomic_DNA"/>
</dbReference>
<evidence type="ECO:0000259" key="7">
    <source>
        <dbReference type="Pfam" id="PF01494"/>
    </source>
</evidence>
<evidence type="ECO:0000313" key="9">
    <source>
        <dbReference type="Proteomes" id="UP001610563"/>
    </source>
</evidence>